<dbReference type="SUPFAM" id="SSF58104">
    <property type="entry name" value="Methyl-accepting chemotaxis protein (MCP) signaling domain"/>
    <property type="match status" value="1"/>
</dbReference>
<dbReference type="EMBL" id="FCNV02000019">
    <property type="protein sequence ID" value="SAL50574.1"/>
    <property type="molecule type" value="Genomic_DNA"/>
</dbReference>
<organism evidence="10 11">
    <name type="scientific">Caballeronia concitans</name>
    <dbReference type="NCBI Taxonomy" id="1777133"/>
    <lineage>
        <taxon>Bacteria</taxon>
        <taxon>Pseudomonadati</taxon>
        <taxon>Pseudomonadota</taxon>
        <taxon>Betaproteobacteria</taxon>
        <taxon>Burkholderiales</taxon>
        <taxon>Burkholderiaceae</taxon>
        <taxon>Caballeronia</taxon>
    </lineage>
</organism>
<evidence type="ECO:0000313" key="10">
    <source>
        <dbReference type="EMBL" id="SAL50574.1"/>
    </source>
</evidence>
<comment type="subcellular location">
    <subcellularLocation>
        <location evidence="1">Cell membrane</location>
        <topology evidence="1">Multi-pass membrane protein</topology>
    </subcellularLocation>
</comment>
<evidence type="ECO:0000256" key="8">
    <source>
        <dbReference type="PROSITE-ProRule" id="PRU00284"/>
    </source>
</evidence>
<proteinExistence type="inferred from homology"/>
<keyword evidence="5" id="KW-1133">Transmembrane helix</keyword>
<dbReference type="FunFam" id="1.10.287.950:FF:000001">
    <property type="entry name" value="Methyl-accepting chemotaxis sensory transducer"/>
    <property type="match status" value="1"/>
</dbReference>
<dbReference type="Gene3D" id="3.30.450.20">
    <property type="entry name" value="PAS domain"/>
    <property type="match status" value="1"/>
</dbReference>
<dbReference type="GO" id="GO:0004888">
    <property type="term" value="F:transmembrane signaling receptor activity"/>
    <property type="evidence" value="ECO:0007669"/>
    <property type="project" value="TreeGrafter"/>
</dbReference>
<evidence type="ECO:0000256" key="7">
    <source>
        <dbReference type="ARBA" id="ARBA00029447"/>
    </source>
</evidence>
<evidence type="ECO:0000256" key="5">
    <source>
        <dbReference type="ARBA" id="ARBA00022989"/>
    </source>
</evidence>
<keyword evidence="4 10" id="KW-0812">Transmembrane</keyword>
<dbReference type="InterPro" id="IPR033480">
    <property type="entry name" value="sCache_2"/>
</dbReference>
<keyword evidence="11" id="KW-1185">Reference proteome</keyword>
<dbReference type="InterPro" id="IPR051310">
    <property type="entry name" value="MCP_chemotaxis"/>
</dbReference>
<accession>A0A658R569</accession>
<reference evidence="10 11" key="1">
    <citation type="submission" date="2016-01" db="EMBL/GenBank/DDBJ databases">
        <authorList>
            <person name="Peeters C."/>
        </authorList>
    </citation>
    <scope>NUCLEOTIDE SEQUENCE [LARGE SCALE GENOMIC DNA]</scope>
    <source>
        <strain evidence="10">LMG 29315</strain>
    </source>
</reference>
<evidence type="ECO:0000256" key="6">
    <source>
        <dbReference type="ARBA" id="ARBA00023136"/>
    </source>
</evidence>
<dbReference type="Gene3D" id="1.10.287.950">
    <property type="entry name" value="Methyl-accepting chemotaxis protein"/>
    <property type="match status" value="1"/>
</dbReference>
<dbReference type="PANTHER" id="PTHR43531:SF14">
    <property type="entry name" value="METHYL-ACCEPTING CHEMOTAXIS PROTEIN I-RELATED"/>
    <property type="match status" value="1"/>
</dbReference>
<feature type="domain" description="Methyl-accepting transducer" evidence="9">
    <location>
        <begin position="271"/>
        <end position="500"/>
    </location>
</feature>
<dbReference type="GO" id="GO:0007165">
    <property type="term" value="P:signal transduction"/>
    <property type="evidence" value="ECO:0007669"/>
    <property type="project" value="UniProtKB-KW"/>
</dbReference>
<dbReference type="SMART" id="SM00283">
    <property type="entry name" value="MA"/>
    <property type="match status" value="1"/>
</dbReference>
<evidence type="ECO:0000256" key="2">
    <source>
        <dbReference type="ARBA" id="ARBA00022475"/>
    </source>
</evidence>
<dbReference type="GO" id="GO:0006935">
    <property type="term" value="P:chemotaxis"/>
    <property type="evidence" value="ECO:0007669"/>
    <property type="project" value="TreeGrafter"/>
</dbReference>
<sequence>MMKNIPFRLRMWIPLAISLVCLTTLSIFDAFQMREIRLEERRAMLQAVTDAALNTVKDYAAKVQTGQLTENEARKQAAERVRVMRYGGGGYFAIIDPNVTLVMHSTKPDMEGKSARDIQDKDGIHMWSDAVTLAQRDGQGFLRYSWPKPGATESVPKLSYVASYKPWQWTMLTGVYLDDLQADFTRSVYRALLVFAGIATLLALTTVLLNRSLRRTLGGEPEYAVQIADGIASNDLSVSVVTAPDDRTSLLYSISRMQRQLKQTITAIKTSADSIATASQQISAGNLDLSQRTEEQAASLQQTAASMEELTSTVTNNASNAHEANRLASEAADVADRGANVVSDVVATMEAINIDSKQIAEIAGIIEGIAFQTNILALNAAVEAARAGEHGRGFAVVASEVRSLAQRSSVASKEVRELIDRSVDRVRTGRSHVEDAGATMAQITGAIKRVTGLMSEIAAASEEQSKGIGQVNQAVSQMDQVTQQNAALVEEAAAATTALEAQAGDLRASTGVFVV</sequence>
<evidence type="ECO:0000256" key="4">
    <source>
        <dbReference type="ARBA" id="ARBA00022692"/>
    </source>
</evidence>
<evidence type="ECO:0000313" key="11">
    <source>
        <dbReference type="Proteomes" id="UP000198263"/>
    </source>
</evidence>
<dbReference type="PROSITE" id="PS50111">
    <property type="entry name" value="CHEMOTAXIS_TRANSDUC_2"/>
    <property type="match status" value="1"/>
</dbReference>
<dbReference type="InterPro" id="IPR004089">
    <property type="entry name" value="MCPsignal_dom"/>
</dbReference>
<dbReference type="SMART" id="SM01049">
    <property type="entry name" value="Cache_2"/>
    <property type="match status" value="1"/>
</dbReference>
<evidence type="ECO:0000259" key="9">
    <source>
        <dbReference type="PROSITE" id="PS50111"/>
    </source>
</evidence>
<protein>
    <submittedName>
        <fullName evidence="10">Methyl-accepting chemotaxis transducer transmembrane protein</fullName>
    </submittedName>
</protein>
<evidence type="ECO:0000256" key="3">
    <source>
        <dbReference type="ARBA" id="ARBA00022481"/>
    </source>
</evidence>
<keyword evidence="8" id="KW-0807">Transducer</keyword>
<dbReference type="Proteomes" id="UP000198263">
    <property type="component" value="Unassembled WGS sequence"/>
</dbReference>
<dbReference type="RefSeq" id="WP_342066318.1">
    <property type="nucleotide sequence ID" value="NZ_FCNV02000019.1"/>
</dbReference>
<dbReference type="CDD" id="cd11386">
    <property type="entry name" value="MCP_signal"/>
    <property type="match status" value="1"/>
</dbReference>
<keyword evidence="3" id="KW-0488">Methylation</keyword>
<dbReference type="GO" id="GO:0005886">
    <property type="term" value="C:plasma membrane"/>
    <property type="evidence" value="ECO:0007669"/>
    <property type="project" value="UniProtKB-SubCell"/>
</dbReference>
<comment type="similarity">
    <text evidence="7">Belongs to the methyl-accepting chemotaxis (MCP) protein family.</text>
</comment>
<evidence type="ECO:0000256" key="1">
    <source>
        <dbReference type="ARBA" id="ARBA00004651"/>
    </source>
</evidence>
<dbReference type="Pfam" id="PF17200">
    <property type="entry name" value="sCache_2"/>
    <property type="match status" value="1"/>
</dbReference>
<name>A0A658R569_9BURK</name>
<comment type="caution">
    <text evidence="10">The sequence shown here is derived from an EMBL/GenBank/DDBJ whole genome shotgun (WGS) entry which is preliminary data.</text>
</comment>
<keyword evidence="2" id="KW-1003">Cell membrane</keyword>
<dbReference type="AlphaFoldDB" id="A0A658R569"/>
<dbReference type="PANTHER" id="PTHR43531">
    <property type="entry name" value="PROTEIN ICFG"/>
    <property type="match status" value="1"/>
</dbReference>
<dbReference type="Pfam" id="PF00015">
    <property type="entry name" value="MCPsignal"/>
    <property type="match status" value="1"/>
</dbReference>
<gene>
    <name evidence="10" type="ORF">AWB72_05313</name>
</gene>
<keyword evidence="6" id="KW-0472">Membrane</keyword>